<evidence type="ECO:0000313" key="2">
    <source>
        <dbReference type="EMBL" id="GBM53163.1"/>
    </source>
</evidence>
<organism evidence="2 3">
    <name type="scientific">Araneus ventricosus</name>
    <name type="common">Orbweaver spider</name>
    <name type="synonym">Epeira ventricosa</name>
    <dbReference type="NCBI Taxonomy" id="182803"/>
    <lineage>
        <taxon>Eukaryota</taxon>
        <taxon>Metazoa</taxon>
        <taxon>Ecdysozoa</taxon>
        <taxon>Arthropoda</taxon>
        <taxon>Chelicerata</taxon>
        <taxon>Arachnida</taxon>
        <taxon>Araneae</taxon>
        <taxon>Araneomorphae</taxon>
        <taxon>Entelegynae</taxon>
        <taxon>Araneoidea</taxon>
        <taxon>Araneidae</taxon>
        <taxon>Araneus</taxon>
    </lineage>
</organism>
<protein>
    <recommendedName>
        <fullName evidence="1">PiggyBac transposable element-derived protein domain-containing protein</fullName>
    </recommendedName>
</protein>
<accession>A0A4Y2GHU9</accession>
<comment type="caution">
    <text evidence="2">The sequence shown here is derived from an EMBL/GenBank/DDBJ whole genome shotgun (WGS) entry which is preliminary data.</text>
</comment>
<gene>
    <name evidence="2" type="ORF">AVEN_90413_1</name>
</gene>
<evidence type="ECO:0000313" key="3">
    <source>
        <dbReference type="Proteomes" id="UP000499080"/>
    </source>
</evidence>
<proteinExistence type="predicted"/>
<dbReference type="PANTHER" id="PTHR46599:SF6">
    <property type="entry name" value="DUAL SPECIFICITY PHOSPHATASE 26"/>
    <property type="match status" value="1"/>
</dbReference>
<evidence type="ECO:0000259" key="1">
    <source>
        <dbReference type="Pfam" id="PF13843"/>
    </source>
</evidence>
<reference evidence="2 3" key="1">
    <citation type="journal article" date="2019" name="Sci. Rep.">
        <title>Orb-weaving spider Araneus ventricosus genome elucidates the spidroin gene catalogue.</title>
        <authorList>
            <person name="Kono N."/>
            <person name="Nakamura H."/>
            <person name="Ohtoshi R."/>
            <person name="Moran D.A.P."/>
            <person name="Shinohara A."/>
            <person name="Yoshida Y."/>
            <person name="Fujiwara M."/>
            <person name="Mori M."/>
            <person name="Tomita M."/>
            <person name="Arakawa K."/>
        </authorList>
    </citation>
    <scope>NUCLEOTIDE SEQUENCE [LARGE SCALE GENOMIC DNA]</scope>
</reference>
<dbReference type="Proteomes" id="UP000499080">
    <property type="component" value="Unassembled WGS sequence"/>
</dbReference>
<dbReference type="EMBL" id="BGPR01001408">
    <property type="protein sequence ID" value="GBM53163.1"/>
    <property type="molecule type" value="Genomic_DNA"/>
</dbReference>
<dbReference type="AlphaFoldDB" id="A0A4Y2GHU9"/>
<dbReference type="InterPro" id="IPR029526">
    <property type="entry name" value="PGBD"/>
</dbReference>
<keyword evidence="3" id="KW-1185">Reference proteome</keyword>
<sequence>MVCFRFDNAQDRDVRKIENKAAAIFYVFQKIMQNVKKPFSIREYACIDEMLVGFRGKRPFRIYMTNKPVKHGMKFMALTDARNSYLYDAYIYSGK</sequence>
<name>A0A4Y2GHU9_ARAVE</name>
<dbReference type="Pfam" id="PF13843">
    <property type="entry name" value="DDE_Tnp_1_7"/>
    <property type="match status" value="1"/>
</dbReference>
<feature type="domain" description="PiggyBac transposable element-derived protein" evidence="1">
    <location>
        <begin position="3"/>
        <end position="95"/>
    </location>
</feature>
<dbReference type="OrthoDB" id="6433549at2759"/>
<dbReference type="PANTHER" id="PTHR46599">
    <property type="entry name" value="PIGGYBAC TRANSPOSABLE ELEMENT-DERIVED PROTEIN 4"/>
    <property type="match status" value="1"/>
</dbReference>